<name>A0ABN3K130_9ACTN</name>
<evidence type="ECO:0000313" key="2">
    <source>
        <dbReference type="EMBL" id="GAA2445652.1"/>
    </source>
</evidence>
<keyword evidence="3" id="KW-1185">Reference proteome</keyword>
<organism evidence="2 3">
    <name type="scientific">Actinomadura vinacea</name>
    <dbReference type="NCBI Taxonomy" id="115336"/>
    <lineage>
        <taxon>Bacteria</taxon>
        <taxon>Bacillati</taxon>
        <taxon>Actinomycetota</taxon>
        <taxon>Actinomycetes</taxon>
        <taxon>Streptosporangiales</taxon>
        <taxon>Thermomonosporaceae</taxon>
        <taxon>Actinomadura</taxon>
    </lineage>
</organism>
<dbReference type="PANTHER" id="PTHR42659:SF9">
    <property type="entry name" value="XANTHINE DEHYDROGENASE FAD-BINDING SUBUNIT XDHB-RELATED"/>
    <property type="match status" value="1"/>
</dbReference>
<dbReference type="InterPro" id="IPR051312">
    <property type="entry name" value="Diverse_Substr_Oxidored"/>
</dbReference>
<dbReference type="InterPro" id="IPR016169">
    <property type="entry name" value="FAD-bd_PCMH_sub2"/>
</dbReference>
<dbReference type="PROSITE" id="PS51387">
    <property type="entry name" value="FAD_PCMH"/>
    <property type="match status" value="1"/>
</dbReference>
<sequence>MFTMDLNGITSVVLDPSRASQAAWRPGDAWLGGGTWLFSEPQPRLDRLIDLKGFGWEPLRVAAGGLEIGATCTLAELFGAALPGHRLPAAWTAAPLIDQCRQALLGSFKVWNEATVGGNLCMSLPAGPMISLAAALDASCAIWTTGGGERHVAAADFVTGPGANVLAPGELLRSVTLPESALRCRTAFRWISPAPLGRSAALLIGRRSPDDGSFVLTVTASTPRPVRLAFPRPPGPAELRDALERAVPPDRYYDDVHGTPEWRRHMTLRFAEEIRRELSADVGR</sequence>
<protein>
    <submittedName>
        <fullName evidence="2">FAD binding domain-containing protein</fullName>
    </submittedName>
</protein>
<dbReference type="RefSeq" id="WP_344595339.1">
    <property type="nucleotide sequence ID" value="NZ_BAAARW010000030.1"/>
</dbReference>
<proteinExistence type="predicted"/>
<gene>
    <name evidence="2" type="ORF">GCM10010191_73220</name>
</gene>
<dbReference type="Pfam" id="PF00941">
    <property type="entry name" value="FAD_binding_5"/>
    <property type="match status" value="1"/>
</dbReference>
<dbReference type="Proteomes" id="UP001501231">
    <property type="component" value="Unassembled WGS sequence"/>
</dbReference>
<dbReference type="PANTHER" id="PTHR42659">
    <property type="entry name" value="XANTHINE DEHYDROGENASE SUBUNIT C-RELATED"/>
    <property type="match status" value="1"/>
</dbReference>
<comment type="caution">
    <text evidence="2">The sequence shown here is derived from an EMBL/GenBank/DDBJ whole genome shotgun (WGS) entry which is preliminary data.</text>
</comment>
<dbReference type="EMBL" id="BAAARW010000030">
    <property type="protein sequence ID" value="GAA2445652.1"/>
    <property type="molecule type" value="Genomic_DNA"/>
</dbReference>
<dbReference type="SUPFAM" id="SSF56176">
    <property type="entry name" value="FAD-binding/transporter-associated domain-like"/>
    <property type="match status" value="1"/>
</dbReference>
<reference evidence="2 3" key="1">
    <citation type="journal article" date="2019" name="Int. J. Syst. Evol. Microbiol.">
        <title>The Global Catalogue of Microorganisms (GCM) 10K type strain sequencing project: providing services to taxonomists for standard genome sequencing and annotation.</title>
        <authorList>
            <consortium name="The Broad Institute Genomics Platform"/>
            <consortium name="The Broad Institute Genome Sequencing Center for Infectious Disease"/>
            <person name="Wu L."/>
            <person name="Ma J."/>
        </authorList>
    </citation>
    <scope>NUCLEOTIDE SEQUENCE [LARGE SCALE GENOMIC DNA]</scope>
    <source>
        <strain evidence="2 3">JCM 3325</strain>
    </source>
</reference>
<dbReference type="InterPro" id="IPR002346">
    <property type="entry name" value="Mopterin_DH_FAD-bd"/>
</dbReference>
<accession>A0ABN3K130</accession>
<feature type="domain" description="FAD-binding PCMH-type" evidence="1">
    <location>
        <begin position="4"/>
        <end position="182"/>
    </location>
</feature>
<dbReference type="InterPro" id="IPR036318">
    <property type="entry name" value="FAD-bd_PCMH-like_sf"/>
</dbReference>
<evidence type="ECO:0000313" key="3">
    <source>
        <dbReference type="Proteomes" id="UP001501231"/>
    </source>
</evidence>
<dbReference type="Gene3D" id="3.30.465.10">
    <property type="match status" value="1"/>
</dbReference>
<evidence type="ECO:0000259" key="1">
    <source>
        <dbReference type="PROSITE" id="PS51387"/>
    </source>
</evidence>
<dbReference type="InterPro" id="IPR016166">
    <property type="entry name" value="FAD-bd_PCMH"/>
</dbReference>